<gene>
    <name evidence="1" type="ORF">JEU11_03685</name>
</gene>
<reference evidence="1 2" key="1">
    <citation type="submission" date="2020-12" db="EMBL/GenBank/DDBJ databases">
        <title>Draft genome sequences of nine environmental bacterial isolates colonizing plastic.</title>
        <authorList>
            <person name="Borre I."/>
            <person name="Sonnenschein E.C."/>
        </authorList>
    </citation>
    <scope>NUCLEOTIDE SEQUENCE [LARGE SCALE GENOMIC DNA]</scope>
    <source>
        <strain evidence="1 2">IB30</strain>
    </source>
</reference>
<protein>
    <submittedName>
        <fullName evidence="1">Uncharacterized protein</fullName>
    </submittedName>
</protein>
<dbReference type="Proteomes" id="UP000649232">
    <property type="component" value="Unassembled WGS sequence"/>
</dbReference>
<sequence>MHFQKYCPSIIKNRAHASTLQKSLGLKLNIAQTIVSHMYGCHNWAELNGRCDQEYEASDFLLPIYYLEDDEISSFRSLLDKFEAELGNAYKSGGYPPDTLLALIVNNEFQAIEHYQIEQVLNSYSEYEKNFDSFMQSIGWAENSAHRVINTLSSWKSAGRPINLWLHTSTYQQSFYAYYKFSDINDDNILIRVEEWDTGLQVPSTKLSVCNKPWYIDYMIGYLERFARQFIVLGYQPTFEFFKIQNTPLSKLESAHERPNHPKNGVYKLAQRLLMLGGALNSNMAYHEITAKKGIRVRYSKESFQNT</sequence>
<dbReference type="RefSeq" id="WP_198823707.1">
    <property type="nucleotide sequence ID" value="NZ_JAEILT010000004.1"/>
</dbReference>
<organism evidence="1 2">
    <name type="scientific">Paraglaciecola chathamensis</name>
    <dbReference type="NCBI Taxonomy" id="368405"/>
    <lineage>
        <taxon>Bacteria</taxon>
        <taxon>Pseudomonadati</taxon>
        <taxon>Pseudomonadota</taxon>
        <taxon>Gammaproteobacteria</taxon>
        <taxon>Alteromonadales</taxon>
        <taxon>Alteromonadaceae</taxon>
        <taxon>Paraglaciecola</taxon>
    </lineage>
</organism>
<evidence type="ECO:0000313" key="2">
    <source>
        <dbReference type="Proteomes" id="UP000649232"/>
    </source>
</evidence>
<comment type="caution">
    <text evidence="1">The sequence shown here is derived from an EMBL/GenBank/DDBJ whole genome shotgun (WGS) entry which is preliminary data.</text>
</comment>
<evidence type="ECO:0000313" key="1">
    <source>
        <dbReference type="EMBL" id="MBJ2135545.1"/>
    </source>
</evidence>
<name>A0ABS0WAQ7_9ALTE</name>
<proteinExistence type="predicted"/>
<dbReference type="EMBL" id="JAEILT010000004">
    <property type="protein sequence ID" value="MBJ2135545.1"/>
    <property type="molecule type" value="Genomic_DNA"/>
</dbReference>
<accession>A0ABS0WAQ7</accession>